<name>A0A939BBN2_9CLOT</name>
<dbReference type="SUPFAM" id="SSF52833">
    <property type="entry name" value="Thioredoxin-like"/>
    <property type="match status" value="1"/>
</dbReference>
<dbReference type="Gene3D" id="3.40.30.10">
    <property type="entry name" value="Glutaredoxin"/>
    <property type="match status" value="1"/>
</dbReference>
<evidence type="ECO:0000259" key="1">
    <source>
        <dbReference type="PROSITE" id="PS51352"/>
    </source>
</evidence>
<dbReference type="CDD" id="cd02966">
    <property type="entry name" value="TlpA_like_family"/>
    <property type="match status" value="1"/>
</dbReference>
<dbReference type="InterPro" id="IPR013766">
    <property type="entry name" value="Thioredoxin_domain"/>
</dbReference>
<reference evidence="2" key="1">
    <citation type="submission" date="2020-08" db="EMBL/GenBank/DDBJ databases">
        <authorList>
            <person name="Cejkova D."/>
            <person name="Kubasova T."/>
            <person name="Jahodarova E."/>
            <person name="Rychlik I."/>
        </authorList>
    </citation>
    <scope>NUCLEOTIDE SEQUENCE</scope>
    <source>
        <strain evidence="2">An420c</strain>
    </source>
</reference>
<proteinExistence type="predicted"/>
<dbReference type="PANTHER" id="PTHR42852:SF13">
    <property type="entry name" value="PROTEIN DIPZ"/>
    <property type="match status" value="1"/>
</dbReference>
<organism evidence="2 3">
    <name type="scientific">Mordavella massiliensis</name>
    <dbReference type="NCBI Taxonomy" id="1871024"/>
    <lineage>
        <taxon>Bacteria</taxon>
        <taxon>Bacillati</taxon>
        <taxon>Bacillota</taxon>
        <taxon>Clostridia</taxon>
        <taxon>Eubacteriales</taxon>
        <taxon>Clostridiaceae</taxon>
        <taxon>Mordavella</taxon>
    </lineage>
</organism>
<sequence>MDDDHVRKRLVRRRSMKKKRLSAILLTAVLVAALCSCGKEEEPRDTKVSESTQEPADTSGEALFGEFEAETIDGESVTQDIFGQSKLTMVNIWGTFCGPCIQEMPELGEISRSYDTGEFQMIGLISDVMEPQDADAKEIIDSTQADYVHLIASPDLQRNILSRVSVVPTTVFVDADGNQVGEAYAGSRSKEDWTEIIEELRGEVQ</sequence>
<evidence type="ECO:0000313" key="3">
    <source>
        <dbReference type="Proteomes" id="UP000713880"/>
    </source>
</evidence>
<reference evidence="2" key="2">
    <citation type="journal article" date="2021" name="Sci. Rep.">
        <title>The distribution of antibiotic resistance genes in chicken gut microbiota commensals.</title>
        <authorList>
            <person name="Juricova H."/>
            <person name="Matiasovicova J."/>
            <person name="Kubasova T."/>
            <person name="Cejkova D."/>
            <person name="Rychlik I."/>
        </authorList>
    </citation>
    <scope>NUCLEOTIDE SEQUENCE</scope>
    <source>
        <strain evidence="2">An420c</strain>
    </source>
</reference>
<keyword evidence="3" id="KW-1185">Reference proteome</keyword>
<feature type="domain" description="Thioredoxin" evidence="1">
    <location>
        <begin position="58"/>
        <end position="202"/>
    </location>
</feature>
<dbReference type="InterPro" id="IPR050553">
    <property type="entry name" value="Thioredoxin_ResA/DsbE_sf"/>
</dbReference>
<comment type="caution">
    <text evidence="2">The sequence shown here is derived from an EMBL/GenBank/DDBJ whole genome shotgun (WGS) entry which is preliminary data.</text>
</comment>
<gene>
    <name evidence="2" type="ORF">H6A13_04070</name>
</gene>
<dbReference type="AlphaFoldDB" id="A0A939BBN2"/>
<dbReference type="Pfam" id="PF08534">
    <property type="entry name" value="Redoxin"/>
    <property type="match status" value="1"/>
</dbReference>
<dbReference type="InterPro" id="IPR036249">
    <property type="entry name" value="Thioredoxin-like_sf"/>
</dbReference>
<dbReference type="PROSITE" id="PS51352">
    <property type="entry name" value="THIOREDOXIN_2"/>
    <property type="match status" value="1"/>
</dbReference>
<dbReference type="EMBL" id="JACJLV010000009">
    <property type="protein sequence ID" value="MBM6826286.1"/>
    <property type="molecule type" value="Genomic_DNA"/>
</dbReference>
<dbReference type="GO" id="GO:0016491">
    <property type="term" value="F:oxidoreductase activity"/>
    <property type="evidence" value="ECO:0007669"/>
    <property type="project" value="InterPro"/>
</dbReference>
<dbReference type="PANTHER" id="PTHR42852">
    <property type="entry name" value="THIOL:DISULFIDE INTERCHANGE PROTEIN DSBE"/>
    <property type="match status" value="1"/>
</dbReference>
<protein>
    <submittedName>
        <fullName evidence="2">TlpA family protein disulfide reductase</fullName>
    </submittedName>
</protein>
<dbReference type="Proteomes" id="UP000713880">
    <property type="component" value="Unassembled WGS sequence"/>
</dbReference>
<evidence type="ECO:0000313" key="2">
    <source>
        <dbReference type="EMBL" id="MBM6826286.1"/>
    </source>
</evidence>
<dbReference type="InterPro" id="IPR013740">
    <property type="entry name" value="Redoxin"/>
</dbReference>
<accession>A0A939BBN2</accession>